<sequence>SFTSNTLNNKHKVKIKSDDNITIAPKSKVKLKIYITSENIQNQYAIMPTEHREKYLTLQTQIIDKSDEVILYNHSNVYSNISKGMTIVTIYELNILNNKHESKKIKLNNETTTKEYDIKDDQGTIINISKELNNGQRKKTIKLINKFRHLFTSNPLNIGCANVEPCEIKLKSDKPIFQPPYRTLPIQREKLKTVIKGVGTGHLFRSTI</sequence>
<feature type="non-terminal residue" evidence="1">
    <location>
        <position position="208"/>
    </location>
</feature>
<name>A0A6G0VIP0_APHCR</name>
<keyword evidence="2" id="KW-1185">Reference proteome</keyword>
<keyword evidence="1" id="KW-0808">Transferase</keyword>
<reference evidence="1 2" key="1">
    <citation type="submission" date="2019-08" db="EMBL/GenBank/DDBJ databases">
        <title>Whole genome of Aphis craccivora.</title>
        <authorList>
            <person name="Voronova N.V."/>
            <person name="Shulinski R.S."/>
            <person name="Bandarenka Y.V."/>
            <person name="Zhorov D.G."/>
            <person name="Warner D."/>
        </authorList>
    </citation>
    <scope>NUCLEOTIDE SEQUENCE [LARGE SCALE GENOMIC DNA]</scope>
    <source>
        <strain evidence="1">180601</strain>
        <tissue evidence="1">Whole Body</tissue>
    </source>
</reference>
<organism evidence="1 2">
    <name type="scientific">Aphis craccivora</name>
    <name type="common">Cowpea aphid</name>
    <dbReference type="NCBI Taxonomy" id="307492"/>
    <lineage>
        <taxon>Eukaryota</taxon>
        <taxon>Metazoa</taxon>
        <taxon>Ecdysozoa</taxon>
        <taxon>Arthropoda</taxon>
        <taxon>Hexapoda</taxon>
        <taxon>Insecta</taxon>
        <taxon>Pterygota</taxon>
        <taxon>Neoptera</taxon>
        <taxon>Paraneoptera</taxon>
        <taxon>Hemiptera</taxon>
        <taxon>Sternorrhyncha</taxon>
        <taxon>Aphidomorpha</taxon>
        <taxon>Aphidoidea</taxon>
        <taxon>Aphididae</taxon>
        <taxon>Aphidini</taxon>
        <taxon>Aphis</taxon>
        <taxon>Aphis</taxon>
    </lineage>
</organism>
<dbReference type="EMBL" id="VUJU01016398">
    <property type="protein sequence ID" value="KAF0689034.1"/>
    <property type="molecule type" value="Genomic_DNA"/>
</dbReference>
<protein>
    <submittedName>
        <fullName evidence="1">Serine/threonine-protein kinase fray2-like</fullName>
    </submittedName>
</protein>
<comment type="caution">
    <text evidence="1">The sequence shown here is derived from an EMBL/GenBank/DDBJ whole genome shotgun (WGS) entry which is preliminary data.</text>
</comment>
<dbReference type="Proteomes" id="UP000478052">
    <property type="component" value="Unassembled WGS sequence"/>
</dbReference>
<gene>
    <name evidence="1" type="ORF">FWK35_00038639</name>
</gene>
<dbReference type="AlphaFoldDB" id="A0A6G0VIP0"/>
<evidence type="ECO:0000313" key="1">
    <source>
        <dbReference type="EMBL" id="KAF0689034.1"/>
    </source>
</evidence>
<accession>A0A6G0VIP0</accession>
<dbReference type="GO" id="GO:0016301">
    <property type="term" value="F:kinase activity"/>
    <property type="evidence" value="ECO:0007669"/>
    <property type="project" value="UniProtKB-KW"/>
</dbReference>
<keyword evidence="1" id="KW-0418">Kinase</keyword>
<proteinExistence type="predicted"/>
<evidence type="ECO:0000313" key="2">
    <source>
        <dbReference type="Proteomes" id="UP000478052"/>
    </source>
</evidence>
<feature type="non-terminal residue" evidence="1">
    <location>
        <position position="1"/>
    </location>
</feature>
<dbReference type="OrthoDB" id="420169at2759"/>